<evidence type="ECO:0000259" key="1">
    <source>
        <dbReference type="Pfam" id="PF22688"/>
    </source>
</evidence>
<dbReference type="GO" id="GO:0032297">
    <property type="term" value="P:negative regulation of DNA-templated DNA replication initiation"/>
    <property type="evidence" value="ECO:0007669"/>
    <property type="project" value="InterPro"/>
</dbReference>
<dbReference type="Gene3D" id="1.10.8.60">
    <property type="match status" value="1"/>
</dbReference>
<dbReference type="InterPro" id="IPR027417">
    <property type="entry name" value="P-loop_NTPase"/>
</dbReference>
<organism evidence="2 3">
    <name type="scientific">Candidatus Methylophosphatis roskildensis</name>
    <dbReference type="NCBI Taxonomy" id="2899263"/>
    <lineage>
        <taxon>Bacteria</taxon>
        <taxon>Pseudomonadati</taxon>
        <taxon>Pseudomonadota</taxon>
        <taxon>Betaproteobacteria</taxon>
        <taxon>Nitrosomonadales</taxon>
        <taxon>Sterolibacteriaceae</taxon>
        <taxon>Candidatus Methylophosphatis</taxon>
    </lineage>
</organism>
<feature type="domain" description="Hda lid" evidence="1">
    <location>
        <begin position="151"/>
        <end position="215"/>
    </location>
</feature>
<dbReference type="PANTHER" id="PTHR30050">
    <property type="entry name" value="CHROMOSOMAL REPLICATION INITIATOR PROTEIN DNAA"/>
    <property type="match status" value="1"/>
</dbReference>
<dbReference type="GO" id="GO:0003688">
    <property type="term" value="F:DNA replication origin binding"/>
    <property type="evidence" value="ECO:0007669"/>
    <property type="project" value="TreeGrafter"/>
</dbReference>
<dbReference type="NCBIfam" id="TIGR03420">
    <property type="entry name" value="DnaA_homol_Hda"/>
    <property type="match status" value="1"/>
</dbReference>
<proteinExistence type="predicted"/>
<evidence type="ECO:0000313" key="2">
    <source>
        <dbReference type="EMBL" id="MBK6974503.1"/>
    </source>
</evidence>
<dbReference type="PANTHER" id="PTHR30050:SF5">
    <property type="entry name" value="DNAA REGULATORY INACTIVATOR HDA"/>
    <property type="match status" value="1"/>
</dbReference>
<sequence>MQQLILDIRPHTPKRFDNFVVGDNAEVVARLQAAGRAEAADLLYLYGPPGSGRSHLLEATQRDAARPTLRLSANAAGDFSAEAGTLLLIDDIEQLDELAQIALFRCFNAAQRDRLALVLAGSEAPLRLPLREDLRTRVGTTLMFEIKPLSDADKARTLLEQARARGMVVDAQLVDYLLRHGRRDLPSLLALLDALDAASLERKRPVTLSLLRELMQDSLPI</sequence>
<dbReference type="Proteomes" id="UP000807785">
    <property type="component" value="Unassembled WGS sequence"/>
</dbReference>
<dbReference type="InterPro" id="IPR017788">
    <property type="entry name" value="Hda"/>
</dbReference>
<dbReference type="AlphaFoldDB" id="A0A9D7E0S4"/>
<dbReference type="SUPFAM" id="SSF52540">
    <property type="entry name" value="P-loop containing nucleoside triphosphate hydrolases"/>
    <property type="match status" value="1"/>
</dbReference>
<protein>
    <submittedName>
        <fullName evidence="2">DnaA regulatory inactivator Hda</fullName>
    </submittedName>
</protein>
<evidence type="ECO:0000313" key="3">
    <source>
        <dbReference type="Proteomes" id="UP000807785"/>
    </source>
</evidence>
<name>A0A9D7E0S4_9PROT</name>
<dbReference type="EMBL" id="JADJEV010000004">
    <property type="protein sequence ID" value="MBK6974503.1"/>
    <property type="molecule type" value="Genomic_DNA"/>
</dbReference>
<comment type="caution">
    <text evidence="2">The sequence shown here is derived from an EMBL/GenBank/DDBJ whole genome shotgun (WGS) entry which is preliminary data.</text>
</comment>
<dbReference type="Pfam" id="PF22688">
    <property type="entry name" value="Hda_lid"/>
    <property type="match status" value="1"/>
</dbReference>
<gene>
    <name evidence="2" type="primary">hda</name>
    <name evidence="2" type="ORF">IPH26_16690</name>
</gene>
<dbReference type="GO" id="GO:0006270">
    <property type="term" value="P:DNA replication initiation"/>
    <property type="evidence" value="ECO:0007669"/>
    <property type="project" value="TreeGrafter"/>
</dbReference>
<accession>A0A9D7E0S4</accession>
<dbReference type="GO" id="GO:0005886">
    <property type="term" value="C:plasma membrane"/>
    <property type="evidence" value="ECO:0007669"/>
    <property type="project" value="TreeGrafter"/>
</dbReference>
<dbReference type="Gene3D" id="3.40.50.300">
    <property type="entry name" value="P-loop containing nucleotide triphosphate hydrolases"/>
    <property type="match status" value="1"/>
</dbReference>
<dbReference type="InterPro" id="IPR055199">
    <property type="entry name" value="Hda_lid"/>
</dbReference>
<reference evidence="2" key="1">
    <citation type="submission" date="2020-10" db="EMBL/GenBank/DDBJ databases">
        <title>Connecting structure to function with the recovery of over 1000 high-quality activated sludge metagenome-assembled genomes encoding full-length rRNA genes using long-read sequencing.</title>
        <authorList>
            <person name="Singleton C.M."/>
            <person name="Petriglieri F."/>
            <person name="Kristensen J.M."/>
            <person name="Kirkegaard R.H."/>
            <person name="Michaelsen T.Y."/>
            <person name="Andersen M.H."/>
            <person name="Karst S.M."/>
            <person name="Dueholm M.S."/>
            <person name="Nielsen P.H."/>
            <person name="Albertsen M."/>
        </authorList>
    </citation>
    <scope>NUCLEOTIDE SEQUENCE</scope>
    <source>
        <strain evidence="2">Bjer_18-Q3-R1-45_BAT3C.347</strain>
    </source>
</reference>